<evidence type="ECO:0000313" key="3">
    <source>
        <dbReference type="Proteomes" id="UP000050761"/>
    </source>
</evidence>
<feature type="compositionally biased region" description="Basic and acidic residues" evidence="1">
    <location>
        <begin position="47"/>
        <end position="75"/>
    </location>
</feature>
<protein>
    <submittedName>
        <fullName evidence="4">BZIP domain-containing protein</fullName>
    </submittedName>
</protein>
<evidence type="ECO:0000256" key="1">
    <source>
        <dbReference type="SAM" id="MobiDB-lite"/>
    </source>
</evidence>
<dbReference type="EMBL" id="UZAH01025816">
    <property type="protein sequence ID" value="VDO70990.1"/>
    <property type="molecule type" value="Genomic_DNA"/>
</dbReference>
<dbReference type="WBParaSite" id="HPBE_0000711101-mRNA-1">
    <property type="protein sequence ID" value="HPBE_0000711101-mRNA-1"/>
    <property type="gene ID" value="HPBE_0000711101"/>
</dbReference>
<reference evidence="4" key="2">
    <citation type="submission" date="2019-09" db="UniProtKB">
        <authorList>
            <consortium name="WormBaseParasite"/>
        </authorList>
    </citation>
    <scope>IDENTIFICATION</scope>
</reference>
<sequence>MQAAEPSRFNRSPHRCSASSSEEDKPHRPLYDSDSEPSDDYPTIPIEKYDRDRRAWRSTNREARKQERIAARRVTDGAVGGSGRPNFPGTACEFRPGSSRTPRIEDLGPLRSSVGCP</sequence>
<feature type="region of interest" description="Disordered" evidence="1">
    <location>
        <begin position="1"/>
        <end position="117"/>
    </location>
</feature>
<evidence type="ECO:0000313" key="2">
    <source>
        <dbReference type="EMBL" id="VDO70990.1"/>
    </source>
</evidence>
<gene>
    <name evidence="2" type="ORF">HPBE_LOCUS7112</name>
</gene>
<dbReference type="Proteomes" id="UP000050761">
    <property type="component" value="Unassembled WGS sequence"/>
</dbReference>
<organism evidence="3 4">
    <name type="scientific">Heligmosomoides polygyrus</name>
    <name type="common">Parasitic roundworm</name>
    <dbReference type="NCBI Taxonomy" id="6339"/>
    <lineage>
        <taxon>Eukaryota</taxon>
        <taxon>Metazoa</taxon>
        <taxon>Ecdysozoa</taxon>
        <taxon>Nematoda</taxon>
        <taxon>Chromadorea</taxon>
        <taxon>Rhabditida</taxon>
        <taxon>Rhabditina</taxon>
        <taxon>Rhabditomorpha</taxon>
        <taxon>Strongyloidea</taxon>
        <taxon>Heligmosomidae</taxon>
        <taxon>Heligmosomoides</taxon>
    </lineage>
</organism>
<name>A0A183FJD1_HELPZ</name>
<evidence type="ECO:0000313" key="4">
    <source>
        <dbReference type="WBParaSite" id="HPBE_0000711101-mRNA-1"/>
    </source>
</evidence>
<keyword evidence="3" id="KW-1185">Reference proteome</keyword>
<accession>A0A3P7XAH9</accession>
<proteinExistence type="predicted"/>
<dbReference type="AlphaFoldDB" id="A0A183FJD1"/>
<feature type="compositionally biased region" description="Basic and acidic residues" evidence="1">
    <location>
        <begin position="22"/>
        <end position="31"/>
    </location>
</feature>
<accession>A0A183FJD1</accession>
<reference evidence="2 3" key="1">
    <citation type="submission" date="2018-11" db="EMBL/GenBank/DDBJ databases">
        <authorList>
            <consortium name="Pathogen Informatics"/>
        </authorList>
    </citation>
    <scope>NUCLEOTIDE SEQUENCE [LARGE SCALE GENOMIC DNA]</scope>
</reference>